<keyword evidence="3" id="KW-1185">Reference proteome</keyword>
<feature type="region of interest" description="Disordered" evidence="1">
    <location>
        <begin position="256"/>
        <end position="278"/>
    </location>
</feature>
<proteinExistence type="predicted"/>
<dbReference type="Proteomes" id="UP000652219">
    <property type="component" value="Unassembled WGS sequence"/>
</dbReference>
<accession>A0A8H6IYF7</accession>
<comment type="caution">
    <text evidence="2">The sequence shown here is derived from an EMBL/GenBank/DDBJ whole genome shotgun (WGS) entry which is preliminary data.</text>
</comment>
<organism evidence="2 3">
    <name type="scientific">Colletotrichum sojae</name>
    <dbReference type="NCBI Taxonomy" id="2175907"/>
    <lineage>
        <taxon>Eukaryota</taxon>
        <taxon>Fungi</taxon>
        <taxon>Dikarya</taxon>
        <taxon>Ascomycota</taxon>
        <taxon>Pezizomycotina</taxon>
        <taxon>Sordariomycetes</taxon>
        <taxon>Hypocreomycetidae</taxon>
        <taxon>Glomerellales</taxon>
        <taxon>Glomerellaceae</taxon>
        <taxon>Colletotrichum</taxon>
        <taxon>Colletotrichum orchidearum species complex</taxon>
    </lineage>
</organism>
<feature type="compositionally biased region" description="Basic and acidic residues" evidence="1">
    <location>
        <begin position="262"/>
        <end position="276"/>
    </location>
</feature>
<gene>
    <name evidence="2" type="ORF">CSOJ01_11054</name>
</gene>
<dbReference type="AlphaFoldDB" id="A0A8H6IYF7"/>
<name>A0A8H6IYF7_9PEZI</name>
<protein>
    <submittedName>
        <fullName evidence="2">Rta1 domain protein</fullName>
    </submittedName>
</protein>
<dbReference type="EMBL" id="WIGN01000245">
    <property type="protein sequence ID" value="KAF6803189.1"/>
    <property type="molecule type" value="Genomic_DNA"/>
</dbReference>
<reference evidence="2 3" key="1">
    <citation type="journal article" date="2020" name="Phytopathology">
        <title>Genome Sequence Resources of Colletotrichum truncatum, C. plurivorum, C. musicola, and C. sojae: Four Species Pathogenic to Soybean (Glycine max).</title>
        <authorList>
            <person name="Rogerio F."/>
            <person name="Boufleur T.R."/>
            <person name="Ciampi-Guillardi M."/>
            <person name="Sukno S.A."/>
            <person name="Thon M.R."/>
            <person name="Massola Junior N.S."/>
            <person name="Baroncelli R."/>
        </authorList>
    </citation>
    <scope>NUCLEOTIDE SEQUENCE [LARGE SCALE GENOMIC DNA]</scope>
    <source>
        <strain evidence="2 3">LFN0009</strain>
    </source>
</reference>
<evidence type="ECO:0000313" key="2">
    <source>
        <dbReference type="EMBL" id="KAF6803189.1"/>
    </source>
</evidence>
<evidence type="ECO:0000256" key="1">
    <source>
        <dbReference type="SAM" id="MobiDB-lite"/>
    </source>
</evidence>
<sequence>MNAEGFRAEPESGKVPIDNHHRVLREAFKYMIPSLNGRGVFGVVKLLHDYGYSFGKDINQMFNRTLDLFYLAQIAAGTYRSFRELGNYEAPFSPDDFDWLYSKHRRLLYPEAWREYYTPVFLASPTSVRFYRLPNLQDLPDSGPTTGHSTKLPRWAHNVARTHREQPVLFTSMYDIALSTLQQSIERLRWDRPDIVHPYSATQAKFWLSYMMGYLKPQPDNAWDPKDFSFNTMRRVFDLCVWQVYYSQERWDSADGGPGLDPDLKPDLDDLRKSEEPEVGSEEQVAFLAEVAVRQADHHIDGSFKNGSAKDLDYTLRSHILLGLLLAAFETKERGQHVEELKLRVVEAGRLDEHEANNWLLQALKVVGPYIEEIRQHGTPISDENWKELLRRILVENGQLFARWRLSPTSKEYSFALKPRPRASSTPMEGVQM</sequence>
<evidence type="ECO:0000313" key="3">
    <source>
        <dbReference type="Proteomes" id="UP000652219"/>
    </source>
</evidence>